<comment type="caution">
    <text evidence="2">The sequence shown here is derived from an EMBL/GenBank/DDBJ whole genome shotgun (WGS) entry which is preliminary data.</text>
</comment>
<dbReference type="SUPFAM" id="SSF82171">
    <property type="entry name" value="DPP6 N-terminal domain-like"/>
    <property type="match status" value="1"/>
</dbReference>
<reference evidence="2 3" key="1">
    <citation type="submission" date="2020-08" db="EMBL/GenBank/DDBJ databases">
        <title>Genomic Encyclopedia of Type Strains, Phase IV (KMG-V): Genome sequencing to study the core and pangenomes of soil and plant-associated prokaryotes.</title>
        <authorList>
            <person name="Whitman W."/>
        </authorList>
    </citation>
    <scope>NUCLEOTIDE SEQUENCE [LARGE SCALE GENOMIC DNA]</scope>
    <source>
        <strain evidence="2 3">ANJLi2</strain>
    </source>
</reference>
<evidence type="ECO:0000313" key="2">
    <source>
        <dbReference type="EMBL" id="MBB6107671.1"/>
    </source>
</evidence>
<dbReference type="InterPro" id="IPR029058">
    <property type="entry name" value="AB_hydrolase_fold"/>
</dbReference>
<gene>
    <name evidence="2" type="ORF">HDF23_000401</name>
</gene>
<name>A0ABR6PHI3_9SPHI</name>
<dbReference type="RefSeq" id="WP_175614014.1">
    <property type="nucleotide sequence ID" value="NZ_FTMG01000001.1"/>
</dbReference>
<feature type="domain" description="Dienelactone hydrolase" evidence="1">
    <location>
        <begin position="450"/>
        <end position="520"/>
    </location>
</feature>
<keyword evidence="3" id="KW-1185">Reference proteome</keyword>
<proteinExistence type="predicted"/>
<accession>A0ABR6PHI3</accession>
<sequence length="535" mass="61286">MRTTFKAIKSHIFAIAKIVFICTLISCQNKDIRYLPTFKEIDSRFLIDKNDIYISIHDKDRYKIVNIKDPQTSIIASKNSLFHPFIFKNRLIALEDIANKGYYTATDDIIKNLCGPSGFDQLYSLNNGQLLIFKELNDPSVFLLDSVKMKKVRIVTAIGKMNGAVYHKSSNSVYLSFDNLLESINLDTYRQTMIAPEFRGAKINLSLSENNLYFTSNSSWNYYAIYKLDLLEPKSNPMLVYKSNHDLCQPVQNKRYLYFTEVVNAEYILKRMDLVTRNIATLTKKGVVYDFQFTNDRMYFSYSDLNFPKCLIGYQETKKSYQHIPVKNDSVNGFSFKSFDMAGSHGFEISKNRVKTKGIVIFLHPGFQSNYSPRFDDLVNNVCINGYRVISLNFPTSSGYGKRFLESDYDSAVGSVSRCTEILKEKYKLPFFFISVSAANPLMETLCESASVNGAVSLFGIPKISINTSSKIPTLYILGKQDRLINADQREKQIRNAKNNNFSCIMYPEEGHWFRADKNLNSAIAAIITFFENHS</sequence>
<protein>
    <recommendedName>
        <fullName evidence="1">Dienelactone hydrolase domain-containing protein</fullName>
    </recommendedName>
</protein>
<dbReference type="EMBL" id="JACHCB010000001">
    <property type="protein sequence ID" value="MBB6107671.1"/>
    <property type="molecule type" value="Genomic_DNA"/>
</dbReference>
<dbReference type="InterPro" id="IPR002925">
    <property type="entry name" value="Dienelactn_hydro"/>
</dbReference>
<evidence type="ECO:0000313" key="3">
    <source>
        <dbReference type="Proteomes" id="UP000541583"/>
    </source>
</evidence>
<evidence type="ECO:0000259" key="1">
    <source>
        <dbReference type="Pfam" id="PF01738"/>
    </source>
</evidence>
<organism evidence="2 3">
    <name type="scientific">Mucilaginibacter lappiensis</name>
    <dbReference type="NCBI Taxonomy" id="354630"/>
    <lineage>
        <taxon>Bacteria</taxon>
        <taxon>Pseudomonadati</taxon>
        <taxon>Bacteroidota</taxon>
        <taxon>Sphingobacteriia</taxon>
        <taxon>Sphingobacteriales</taxon>
        <taxon>Sphingobacteriaceae</taxon>
        <taxon>Mucilaginibacter</taxon>
    </lineage>
</organism>
<dbReference type="SUPFAM" id="SSF53474">
    <property type="entry name" value="alpha/beta-Hydrolases"/>
    <property type="match status" value="1"/>
</dbReference>
<dbReference type="Gene3D" id="3.40.50.1820">
    <property type="entry name" value="alpha/beta hydrolase"/>
    <property type="match status" value="2"/>
</dbReference>
<dbReference type="Proteomes" id="UP000541583">
    <property type="component" value="Unassembled WGS sequence"/>
</dbReference>
<dbReference type="Pfam" id="PF01738">
    <property type="entry name" value="DLH"/>
    <property type="match status" value="1"/>
</dbReference>